<feature type="transmembrane region" description="Helical" evidence="1">
    <location>
        <begin position="47"/>
        <end position="70"/>
    </location>
</feature>
<proteinExistence type="predicted"/>
<feature type="transmembrane region" description="Helical" evidence="1">
    <location>
        <begin position="12"/>
        <end position="35"/>
    </location>
</feature>
<reference evidence="2 3" key="1">
    <citation type="submission" date="2020-07" db="EMBL/GenBank/DDBJ databases">
        <title>Sequencing the genomes of 1000 actinobacteria strains.</title>
        <authorList>
            <person name="Klenk H.-P."/>
        </authorList>
    </citation>
    <scope>NUCLEOTIDE SEQUENCE [LARGE SCALE GENOMIC DNA]</scope>
    <source>
        <strain evidence="2 3">DSM 17380</strain>
    </source>
</reference>
<evidence type="ECO:0000313" key="2">
    <source>
        <dbReference type="EMBL" id="NYD26904.1"/>
    </source>
</evidence>
<accession>A0A852RF38</accession>
<feature type="transmembrane region" description="Helical" evidence="1">
    <location>
        <begin position="142"/>
        <end position="161"/>
    </location>
</feature>
<comment type="caution">
    <text evidence="2">The sequence shown here is derived from an EMBL/GenBank/DDBJ whole genome shotgun (WGS) entry which is preliminary data.</text>
</comment>
<dbReference type="EMBL" id="JACCBD010000001">
    <property type="protein sequence ID" value="NYD26904.1"/>
    <property type="molecule type" value="Genomic_DNA"/>
</dbReference>
<dbReference type="NCBIfam" id="NF038065">
    <property type="entry name" value="Pr6Pr"/>
    <property type="match status" value="1"/>
</dbReference>
<dbReference type="InterPro" id="IPR049713">
    <property type="entry name" value="Pr6Pr-like"/>
</dbReference>
<feature type="transmembrane region" description="Helical" evidence="1">
    <location>
        <begin position="108"/>
        <end position="130"/>
    </location>
</feature>
<feature type="transmembrane region" description="Helical" evidence="1">
    <location>
        <begin position="181"/>
        <end position="202"/>
    </location>
</feature>
<keyword evidence="3" id="KW-1185">Reference proteome</keyword>
<name>A0A852RF38_9MICO</name>
<feature type="transmembrane region" description="Helical" evidence="1">
    <location>
        <begin position="82"/>
        <end position="102"/>
    </location>
</feature>
<keyword evidence="1" id="KW-0472">Membrane</keyword>
<dbReference type="RefSeq" id="WP_185986965.1">
    <property type="nucleotide sequence ID" value="NZ_BAAALZ010000001.1"/>
</dbReference>
<keyword evidence="1" id="KW-1133">Transmembrane helix</keyword>
<sequence length="213" mass="22608">MSSAARVGAAPPAVAWARLLFGAILLAVLGYTYVLGVPSDGPNPFNFFGYFTNLTNLIAGLTFIVSGALGWRGGALPQTLHLLRGAIVACLLVVGVIYNTLIPGTGTAPAWVSLILHAIAPAVAFLDWMFVGDRHRLPWRSLWVIFPYPVTWLAVVLVRGVTDGWVPYGFLLPSHGAAYVLAHIAGLLATLTLAGVLVWLCARLPGAAALTRR</sequence>
<evidence type="ECO:0000256" key="1">
    <source>
        <dbReference type="SAM" id="Phobius"/>
    </source>
</evidence>
<organism evidence="2 3">
    <name type="scientific">Leucobacter aridicollis</name>
    <dbReference type="NCBI Taxonomy" id="283878"/>
    <lineage>
        <taxon>Bacteria</taxon>
        <taxon>Bacillati</taxon>
        <taxon>Actinomycetota</taxon>
        <taxon>Actinomycetes</taxon>
        <taxon>Micrococcales</taxon>
        <taxon>Microbacteriaceae</taxon>
        <taxon>Leucobacter</taxon>
    </lineage>
</organism>
<keyword evidence="1" id="KW-0812">Transmembrane</keyword>
<evidence type="ECO:0008006" key="4">
    <source>
        <dbReference type="Google" id="ProtNLM"/>
    </source>
</evidence>
<evidence type="ECO:0000313" key="3">
    <source>
        <dbReference type="Proteomes" id="UP000586095"/>
    </source>
</evidence>
<protein>
    <recommendedName>
        <fullName evidence="4">Integral membrane protein</fullName>
    </recommendedName>
</protein>
<gene>
    <name evidence="2" type="ORF">BJ960_001707</name>
</gene>
<dbReference type="Proteomes" id="UP000586095">
    <property type="component" value="Unassembled WGS sequence"/>
</dbReference>
<dbReference type="AlphaFoldDB" id="A0A852RF38"/>